<feature type="compositionally biased region" description="Polar residues" evidence="1">
    <location>
        <begin position="286"/>
        <end position="295"/>
    </location>
</feature>
<keyword evidence="3" id="KW-1185">Reference proteome</keyword>
<feature type="compositionally biased region" description="Low complexity" evidence="1">
    <location>
        <begin position="521"/>
        <end position="531"/>
    </location>
</feature>
<dbReference type="EMBL" id="JAGRRH010000019">
    <property type="protein sequence ID" value="KAG7349958.1"/>
    <property type="molecule type" value="Genomic_DNA"/>
</dbReference>
<feature type="compositionally biased region" description="Polar residues" evidence="1">
    <location>
        <begin position="391"/>
        <end position="409"/>
    </location>
</feature>
<feature type="region of interest" description="Disordered" evidence="1">
    <location>
        <begin position="514"/>
        <end position="553"/>
    </location>
</feature>
<feature type="compositionally biased region" description="Low complexity" evidence="1">
    <location>
        <begin position="246"/>
        <end position="256"/>
    </location>
</feature>
<feature type="compositionally biased region" description="Polar residues" evidence="1">
    <location>
        <begin position="785"/>
        <end position="797"/>
    </location>
</feature>
<feature type="compositionally biased region" description="Polar residues" evidence="1">
    <location>
        <begin position="709"/>
        <end position="720"/>
    </location>
</feature>
<accession>A0A9K3KU28</accession>
<feature type="compositionally biased region" description="Low complexity" evidence="1">
    <location>
        <begin position="448"/>
        <end position="460"/>
    </location>
</feature>
<reference evidence="2" key="2">
    <citation type="submission" date="2021-04" db="EMBL/GenBank/DDBJ databases">
        <authorList>
            <person name="Podell S."/>
        </authorList>
    </citation>
    <scope>NUCLEOTIDE SEQUENCE</scope>
    <source>
        <strain evidence="2">Hildebrandi</strain>
    </source>
</reference>
<feature type="compositionally biased region" description="Low complexity" evidence="1">
    <location>
        <begin position="417"/>
        <end position="427"/>
    </location>
</feature>
<feature type="region of interest" description="Disordered" evidence="1">
    <location>
        <begin position="328"/>
        <end position="358"/>
    </location>
</feature>
<name>A0A9K3KU28_9STRA</name>
<evidence type="ECO:0000313" key="2">
    <source>
        <dbReference type="EMBL" id="KAG7349958.1"/>
    </source>
</evidence>
<evidence type="ECO:0000313" key="3">
    <source>
        <dbReference type="Proteomes" id="UP000693970"/>
    </source>
</evidence>
<feature type="compositionally biased region" description="Low complexity" evidence="1">
    <location>
        <begin position="621"/>
        <end position="657"/>
    </location>
</feature>
<feature type="compositionally biased region" description="Basic and acidic residues" evidence="1">
    <location>
        <begin position="266"/>
        <end position="285"/>
    </location>
</feature>
<sequence>MGGGTSRLDETDWEIADGQITSVDQTIDGDAPTSKYQLYEIRKQSVGQRAFDVVDAQHNVLLTTQGVSGTLSWFDVLGPKSIGEYKDLKLRVQSDMSRRTWIVYRYHTPVFQGQKAANDVDNSDSSSSSSTANADVLFKGIEPGVKLYKTACITVSWSRYVAVAARYGPPSADDFLNLDIHDMIDPEDGNDTAIATATTLRQSNNGPAVSSSHDDNVSSSTHSVTDDDPLFSVAKQIAARSRERTTTASTTSTSIRSNDDLDDDETNNRDVTNDDHDSDSDEKTIQNDMETTLQDSKPDESKLSLTNSNNRDSVTALNIDTASSIDALSPTSSVQTSRSVTTSSTVSPPKRTIGPKRPATTLTELAASHSSSTAFGRSTVVGTQTIRDYFTKSTTSDGNNNTGPTSSRFGSRLFKRNGSSSSNVGNNATAKENGNEDPSTHASDTESRTTNSNNNNEPTTPRQLYELALEGVIDLDTQPIVQCQEISCKLLGNHQTFNMTKEQLFQLLRLDEKQHDEETHQQQQQQQQDQQEQNERAPQGETDEEQQKQEDSANPMVQAMKLDVAQQQEADGARSSRWISSIRNFRARGGVTKTESEDNAAATTTDETLKSKENGDDINQSASSASLNGSSPNQGRLRSSFHRLFSSTSAEEVTESSPNDDMVLSVETLSIEPATKTHETSVTDGETPFNAVVGDDLDRNNLPSLLDESVSSSQQLSDNGNCDVVDHSPLTETAETKTPESSQSPSPGSGVEESKVEAPETPQNVATNSAAATKEGVSPEEIESPGSTETNAATTPVDNHPHPLVGYWFWKHTTFHFGQHKMFLHLAKNSDLALHLILSIIVNQVRSERNHTIFATTGLHPALFFIDPRNPKAMIT</sequence>
<comment type="caution">
    <text evidence="2">The sequence shown here is derived from an EMBL/GenBank/DDBJ whole genome shotgun (WGS) entry which is preliminary data.</text>
</comment>
<feature type="compositionally biased region" description="Polar residues" evidence="1">
    <location>
        <begin position="761"/>
        <end position="771"/>
    </location>
</feature>
<reference evidence="2" key="1">
    <citation type="journal article" date="2021" name="Sci. Rep.">
        <title>Diploid genomic architecture of Nitzschia inconspicua, an elite biomass production diatom.</title>
        <authorList>
            <person name="Oliver A."/>
            <person name="Podell S."/>
            <person name="Pinowska A."/>
            <person name="Traller J.C."/>
            <person name="Smith S.R."/>
            <person name="McClure R."/>
            <person name="Beliaev A."/>
            <person name="Bohutskyi P."/>
            <person name="Hill E.A."/>
            <person name="Rabines A."/>
            <person name="Zheng H."/>
            <person name="Allen L.Z."/>
            <person name="Kuo A."/>
            <person name="Grigoriev I.V."/>
            <person name="Allen A.E."/>
            <person name="Hazlebeck D."/>
            <person name="Allen E.E."/>
        </authorList>
    </citation>
    <scope>NUCLEOTIDE SEQUENCE</scope>
    <source>
        <strain evidence="2">Hildebrandi</strain>
    </source>
</reference>
<feature type="compositionally biased region" description="Low complexity" evidence="1">
    <location>
        <begin position="329"/>
        <end position="349"/>
    </location>
</feature>
<feature type="compositionally biased region" description="Low complexity" evidence="1">
    <location>
        <begin position="739"/>
        <end position="751"/>
    </location>
</feature>
<evidence type="ECO:0000256" key="1">
    <source>
        <dbReference type="SAM" id="MobiDB-lite"/>
    </source>
</evidence>
<feature type="region of interest" description="Disordered" evidence="1">
    <location>
        <begin position="708"/>
        <end position="798"/>
    </location>
</feature>
<dbReference type="AlphaFoldDB" id="A0A9K3KU28"/>
<gene>
    <name evidence="2" type="ORF">IV203_012555</name>
</gene>
<feature type="region of interest" description="Disordered" evidence="1">
    <location>
        <begin position="590"/>
        <end position="662"/>
    </location>
</feature>
<proteinExistence type="predicted"/>
<dbReference type="OrthoDB" id="49516at2759"/>
<feature type="region of interest" description="Disordered" evidence="1">
    <location>
        <begin position="203"/>
        <end position="309"/>
    </location>
</feature>
<feature type="region of interest" description="Disordered" evidence="1">
    <location>
        <begin position="674"/>
        <end position="696"/>
    </location>
</feature>
<feature type="region of interest" description="Disordered" evidence="1">
    <location>
        <begin position="391"/>
        <end position="460"/>
    </location>
</feature>
<protein>
    <submittedName>
        <fullName evidence="2">Uncharacterized protein</fullName>
    </submittedName>
</protein>
<dbReference type="Proteomes" id="UP000693970">
    <property type="component" value="Unassembled WGS sequence"/>
</dbReference>
<organism evidence="2 3">
    <name type="scientific">Nitzschia inconspicua</name>
    <dbReference type="NCBI Taxonomy" id="303405"/>
    <lineage>
        <taxon>Eukaryota</taxon>
        <taxon>Sar</taxon>
        <taxon>Stramenopiles</taxon>
        <taxon>Ochrophyta</taxon>
        <taxon>Bacillariophyta</taxon>
        <taxon>Bacillariophyceae</taxon>
        <taxon>Bacillariophycidae</taxon>
        <taxon>Bacillariales</taxon>
        <taxon>Bacillariaceae</taxon>
        <taxon>Nitzschia</taxon>
    </lineage>
</organism>
<feature type="compositionally biased region" description="Polar residues" evidence="1">
    <location>
        <begin position="428"/>
        <end position="442"/>
    </location>
</feature>